<comment type="similarity">
    <text evidence="2">Belongs to the bHLH protein family.</text>
</comment>
<keyword evidence="3" id="KW-0805">Transcription regulation</keyword>
<evidence type="ECO:0000256" key="3">
    <source>
        <dbReference type="ARBA" id="ARBA00023015"/>
    </source>
</evidence>
<evidence type="ECO:0000256" key="5">
    <source>
        <dbReference type="ARBA" id="ARBA00023163"/>
    </source>
</evidence>
<evidence type="ECO:0000256" key="2">
    <source>
        <dbReference type="ARBA" id="ARBA00005510"/>
    </source>
</evidence>
<name>A0A3L6PDT8_PANMI</name>
<comment type="subcellular location">
    <subcellularLocation>
        <location evidence="1">Nucleus</location>
    </subcellularLocation>
</comment>
<feature type="compositionally biased region" description="Polar residues" evidence="7">
    <location>
        <begin position="269"/>
        <end position="279"/>
    </location>
</feature>
<dbReference type="EMBL" id="PQIB02000018">
    <property type="protein sequence ID" value="RLM55068.1"/>
    <property type="molecule type" value="Genomic_DNA"/>
</dbReference>
<evidence type="ECO:0000313" key="9">
    <source>
        <dbReference type="EMBL" id="RLM55068.1"/>
    </source>
</evidence>
<reference evidence="10" key="1">
    <citation type="journal article" date="2019" name="Nat. Commun.">
        <title>The genome of broomcorn millet.</title>
        <authorList>
            <person name="Zou C."/>
            <person name="Miki D."/>
            <person name="Li D."/>
            <person name="Tang Q."/>
            <person name="Xiao L."/>
            <person name="Rajput S."/>
            <person name="Deng P."/>
            <person name="Jia W."/>
            <person name="Huang R."/>
            <person name="Zhang M."/>
            <person name="Sun Y."/>
            <person name="Hu J."/>
            <person name="Fu X."/>
            <person name="Schnable P.S."/>
            <person name="Li F."/>
            <person name="Zhang H."/>
            <person name="Feng B."/>
            <person name="Zhu X."/>
            <person name="Liu R."/>
            <person name="Schnable J.C."/>
            <person name="Zhu J.-K."/>
            <person name="Zhang H."/>
        </authorList>
    </citation>
    <scope>NUCLEOTIDE SEQUENCE [LARGE SCALE GENOMIC DNA]</scope>
</reference>
<dbReference type="InterPro" id="IPR036638">
    <property type="entry name" value="HLH_DNA-bd_sf"/>
</dbReference>
<sequence length="449" mass="48625">MDYSSGSYFSPWPVNSASESYSLADGSVESFGEGSMPPSSYFMTARSDHSLKFSGHEQDSAMLTNERLTYVGTGQADLLPGEILSRDKIPENLLELQQLQNNGNLESNLVNPRVLQRTSTPGGFHQQLNTSCLSEMPRALSSSIDSNSSEVSVFLADVNAVSSASTLCPTFQNHPSFMEPVNIEAFSFQGAQSDAILNKTSHPNRNISVFDNAALASLHEQNPMCNVPIPAFTARNQMAVTTTQGAQIPQQMPSLVNENKSERPVSHPSDVQNQANSAGNGVGMKPRVRARRGQATDPHSIAERLRREKISDRMKNLQDLVPNSNKADKASMLDEIIDYVKFLQLQVKVLSMSRLGAPGAVLPLLTESQTEGCHGQPLSAPTDAQGLLDAQDSEDALAFEEEVVKLMETSITSAMQYLQNKRLCLMPVALASAISTQKGVSAAAIPPER</sequence>
<dbReference type="GO" id="GO:0000978">
    <property type="term" value="F:RNA polymerase II cis-regulatory region sequence-specific DNA binding"/>
    <property type="evidence" value="ECO:0007669"/>
    <property type="project" value="TreeGrafter"/>
</dbReference>
<evidence type="ECO:0000256" key="6">
    <source>
        <dbReference type="ARBA" id="ARBA00023242"/>
    </source>
</evidence>
<dbReference type="GO" id="GO:0005634">
    <property type="term" value="C:nucleus"/>
    <property type="evidence" value="ECO:0007669"/>
    <property type="project" value="UniProtKB-SubCell"/>
</dbReference>
<evidence type="ECO:0000256" key="4">
    <source>
        <dbReference type="ARBA" id="ARBA00023125"/>
    </source>
</evidence>
<evidence type="ECO:0000256" key="1">
    <source>
        <dbReference type="ARBA" id="ARBA00004123"/>
    </source>
</evidence>
<dbReference type="PROSITE" id="PS50888">
    <property type="entry name" value="BHLH"/>
    <property type="match status" value="1"/>
</dbReference>
<keyword evidence="5" id="KW-0804">Transcription</keyword>
<dbReference type="PANTHER" id="PTHR16223">
    <property type="entry name" value="TRANSCRIPTION FACTOR BHLH83-RELATED"/>
    <property type="match status" value="1"/>
</dbReference>
<dbReference type="GO" id="GO:0080147">
    <property type="term" value="P:root hair cell development"/>
    <property type="evidence" value="ECO:0007669"/>
    <property type="project" value="UniProtKB-ARBA"/>
</dbReference>
<dbReference type="GO" id="GO:0046983">
    <property type="term" value="F:protein dimerization activity"/>
    <property type="evidence" value="ECO:0007669"/>
    <property type="project" value="InterPro"/>
</dbReference>
<dbReference type="GO" id="GO:0000981">
    <property type="term" value="F:DNA-binding transcription factor activity, RNA polymerase II-specific"/>
    <property type="evidence" value="ECO:0007669"/>
    <property type="project" value="TreeGrafter"/>
</dbReference>
<evidence type="ECO:0000259" key="8">
    <source>
        <dbReference type="PROSITE" id="PS50888"/>
    </source>
</evidence>
<keyword evidence="10" id="KW-1185">Reference proteome</keyword>
<dbReference type="FunFam" id="4.10.280.10:FF:000017">
    <property type="entry name" value="Transcription factor bHLH66"/>
    <property type="match status" value="1"/>
</dbReference>
<organism evidence="9 10">
    <name type="scientific">Panicum miliaceum</name>
    <name type="common">Proso millet</name>
    <name type="synonym">Broomcorn millet</name>
    <dbReference type="NCBI Taxonomy" id="4540"/>
    <lineage>
        <taxon>Eukaryota</taxon>
        <taxon>Viridiplantae</taxon>
        <taxon>Streptophyta</taxon>
        <taxon>Embryophyta</taxon>
        <taxon>Tracheophyta</taxon>
        <taxon>Spermatophyta</taxon>
        <taxon>Magnoliopsida</taxon>
        <taxon>Liliopsida</taxon>
        <taxon>Poales</taxon>
        <taxon>Poaceae</taxon>
        <taxon>PACMAD clade</taxon>
        <taxon>Panicoideae</taxon>
        <taxon>Panicodae</taxon>
        <taxon>Paniceae</taxon>
        <taxon>Panicinae</taxon>
        <taxon>Panicum</taxon>
        <taxon>Panicum sect. Panicum</taxon>
    </lineage>
</organism>
<dbReference type="SMART" id="SM00353">
    <property type="entry name" value="HLH"/>
    <property type="match status" value="1"/>
</dbReference>
<dbReference type="SUPFAM" id="SSF47459">
    <property type="entry name" value="HLH, helix-loop-helix DNA-binding domain"/>
    <property type="match status" value="1"/>
</dbReference>
<keyword evidence="6" id="KW-0539">Nucleus</keyword>
<dbReference type="Pfam" id="PF00010">
    <property type="entry name" value="HLH"/>
    <property type="match status" value="1"/>
</dbReference>
<gene>
    <name evidence="9" type="ORF">C2845_PM10G05230</name>
</gene>
<dbReference type="OrthoDB" id="759159at2759"/>
<dbReference type="AlphaFoldDB" id="A0A3L6PDT8"/>
<dbReference type="InterPro" id="IPR011598">
    <property type="entry name" value="bHLH_dom"/>
</dbReference>
<dbReference type="InterPro" id="IPR045843">
    <property type="entry name" value="IND-like"/>
</dbReference>
<dbReference type="PANTHER" id="PTHR16223:SF62">
    <property type="entry name" value="OS06G0193400 PROTEIN"/>
    <property type="match status" value="1"/>
</dbReference>
<keyword evidence="4" id="KW-0238">DNA-binding</keyword>
<protein>
    <recommendedName>
        <fullName evidence="8">BHLH domain-containing protein</fullName>
    </recommendedName>
</protein>
<accession>A0A3L6PDT8</accession>
<comment type="caution">
    <text evidence="9">The sequence shown here is derived from an EMBL/GenBank/DDBJ whole genome shotgun (WGS) entry which is preliminary data.</text>
</comment>
<dbReference type="Gene3D" id="4.10.280.10">
    <property type="entry name" value="Helix-loop-helix DNA-binding domain"/>
    <property type="match status" value="1"/>
</dbReference>
<feature type="domain" description="BHLH" evidence="8">
    <location>
        <begin position="294"/>
        <end position="343"/>
    </location>
</feature>
<dbReference type="STRING" id="4540.A0A3L6PDT8"/>
<feature type="region of interest" description="Disordered" evidence="7">
    <location>
        <begin position="259"/>
        <end position="298"/>
    </location>
</feature>
<dbReference type="Proteomes" id="UP000275267">
    <property type="component" value="Unassembled WGS sequence"/>
</dbReference>
<proteinExistence type="inferred from homology"/>
<evidence type="ECO:0000313" key="10">
    <source>
        <dbReference type="Proteomes" id="UP000275267"/>
    </source>
</evidence>
<evidence type="ECO:0000256" key="7">
    <source>
        <dbReference type="SAM" id="MobiDB-lite"/>
    </source>
</evidence>